<name>A0A0B6Y8U3_9EUPU</name>
<evidence type="ECO:0000313" key="2">
    <source>
        <dbReference type="EMBL" id="CEK51865.1"/>
    </source>
</evidence>
<reference evidence="2" key="1">
    <citation type="submission" date="2014-12" db="EMBL/GenBank/DDBJ databases">
        <title>Insight into the proteome of Arion vulgaris.</title>
        <authorList>
            <person name="Aradska J."/>
            <person name="Bulat T."/>
            <person name="Smidak R."/>
            <person name="Sarate P."/>
            <person name="Gangsoo J."/>
            <person name="Sialana F."/>
            <person name="Bilban M."/>
            <person name="Lubec G."/>
        </authorList>
    </citation>
    <scope>NUCLEOTIDE SEQUENCE</scope>
    <source>
        <tissue evidence="2">Skin</tissue>
    </source>
</reference>
<organism evidence="2">
    <name type="scientific">Arion vulgaris</name>
    <dbReference type="NCBI Taxonomy" id="1028688"/>
    <lineage>
        <taxon>Eukaryota</taxon>
        <taxon>Metazoa</taxon>
        <taxon>Spiralia</taxon>
        <taxon>Lophotrochozoa</taxon>
        <taxon>Mollusca</taxon>
        <taxon>Gastropoda</taxon>
        <taxon>Heterobranchia</taxon>
        <taxon>Euthyneura</taxon>
        <taxon>Panpulmonata</taxon>
        <taxon>Eupulmonata</taxon>
        <taxon>Stylommatophora</taxon>
        <taxon>Helicina</taxon>
        <taxon>Arionoidea</taxon>
        <taxon>Arionidae</taxon>
        <taxon>Arion</taxon>
    </lineage>
</organism>
<proteinExistence type="predicted"/>
<accession>A0A0B6Y8U3</accession>
<gene>
    <name evidence="2" type="primary">ORF14693</name>
</gene>
<feature type="region of interest" description="Disordered" evidence="1">
    <location>
        <begin position="28"/>
        <end position="51"/>
    </location>
</feature>
<feature type="non-terminal residue" evidence="2">
    <location>
        <position position="51"/>
    </location>
</feature>
<sequence length="51" mass="5890">MEMGCTCLPVETLVKIALQWKLNGKRRLGHPKKTWSSTEEKELNDCGLTWE</sequence>
<dbReference type="AlphaFoldDB" id="A0A0B6Y8U3"/>
<protein>
    <submittedName>
        <fullName evidence="2">Uncharacterized protein</fullName>
    </submittedName>
</protein>
<evidence type="ECO:0000256" key="1">
    <source>
        <dbReference type="SAM" id="MobiDB-lite"/>
    </source>
</evidence>
<dbReference type="EMBL" id="HACG01005000">
    <property type="protein sequence ID" value="CEK51865.1"/>
    <property type="molecule type" value="Transcribed_RNA"/>
</dbReference>